<dbReference type="GeneID" id="26516972"/>
<gene>
    <name evidence="1" type="ORF">GMA3_101</name>
</gene>
<name>A0A0K0NL21_9CAUD</name>
<evidence type="ECO:0008006" key="3">
    <source>
        <dbReference type="Google" id="ProtNLM"/>
    </source>
</evidence>
<proteinExistence type="predicted"/>
<dbReference type="OrthoDB" id="26866at10239"/>
<organism evidence="1 2">
    <name type="scientific">Gordonia phage GMA3</name>
    <dbReference type="NCBI Taxonomy" id="1647284"/>
    <lineage>
        <taxon>Viruses</taxon>
        <taxon>Duplodnaviria</taxon>
        <taxon>Heunggongvirae</taxon>
        <taxon>Uroviricota</taxon>
        <taxon>Caudoviricetes</taxon>
        <taxon>Gamtrevirus</taxon>
        <taxon>Gamtrevirus GMA3</taxon>
    </lineage>
</organism>
<dbReference type="Proteomes" id="UP000204451">
    <property type="component" value="Segment"/>
</dbReference>
<accession>A0A0K0NL21</accession>
<dbReference type="EMBL" id="KR063279">
    <property type="protein sequence ID" value="AKL88278.1"/>
    <property type="molecule type" value="Genomic_DNA"/>
</dbReference>
<sequence>MINDPISEKTCTRCGITRPISKFYRDATRKDGYRGVCKPCNASYATEKPGFQKNSDIDPALITGVKKICPECNEKKDLAYFTMDRHRTDGRSYYCRACKKIRYKKFAEKRKSAAKINGGAA</sequence>
<keyword evidence="2" id="KW-1185">Reference proteome</keyword>
<protein>
    <recommendedName>
        <fullName evidence="3">HNH endonuclease</fullName>
    </recommendedName>
</protein>
<reference evidence="1 2" key="1">
    <citation type="journal article" date="2015" name="PLoS ONE">
        <title>Lysis to Kill: Evaluation of the Lytic Abilities, and Genomics of Nine Bacteriophages Infective for Gordonia spp. and Their Potential Use in Activated Sludge Foam Biocontrol.</title>
        <authorList>
            <person name="Dyson Z.A."/>
            <person name="Tucci J."/>
            <person name="Seviour R.J."/>
            <person name="Petrovski S."/>
        </authorList>
    </citation>
    <scope>NUCLEOTIDE SEQUENCE [LARGE SCALE GENOMIC DNA]</scope>
</reference>
<dbReference type="RefSeq" id="YP_009188669.1">
    <property type="nucleotide sequence ID" value="NC_028668.1"/>
</dbReference>
<evidence type="ECO:0000313" key="1">
    <source>
        <dbReference type="EMBL" id="AKL88278.1"/>
    </source>
</evidence>
<dbReference type="KEGG" id="vg:26516972"/>
<evidence type="ECO:0000313" key="2">
    <source>
        <dbReference type="Proteomes" id="UP000204451"/>
    </source>
</evidence>